<reference evidence="7 8" key="1">
    <citation type="submission" date="2024-09" db="EMBL/GenBank/DDBJ databases">
        <title>Laminarin stimulates single cell rates of sulfate reduction while oxygen inhibits transcriptomic activity in coastal marine sediment.</title>
        <authorList>
            <person name="Lindsay M."/>
            <person name="Orcutt B."/>
            <person name="Emerson D."/>
            <person name="Stepanauskas R."/>
            <person name="D'Angelo T."/>
        </authorList>
    </citation>
    <scope>NUCLEOTIDE SEQUENCE [LARGE SCALE GENOMIC DNA]</scope>
    <source>
        <strain evidence="7">SAG AM-311-K15</strain>
    </source>
</reference>
<dbReference type="EC" id="2.4.-.-" evidence="7"/>
<feature type="domain" description="Glycosyltransferase 2-like" evidence="6">
    <location>
        <begin position="1074"/>
        <end position="1237"/>
    </location>
</feature>
<protein>
    <submittedName>
        <fullName evidence="7">Glycosyltransferase</fullName>
        <ecNumber evidence="7">2.4.-.-</ecNumber>
    </submittedName>
</protein>
<feature type="region of interest" description="Disordered" evidence="5">
    <location>
        <begin position="786"/>
        <end position="810"/>
    </location>
</feature>
<evidence type="ECO:0000313" key="8">
    <source>
        <dbReference type="Proteomes" id="UP001594351"/>
    </source>
</evidence>
<dbReference type="InterPro" id="IPR005076">
    <property type="entry name" value="Glyco_trans_6"/>
</dbReference>
<dbReference type="Gene3D" id="3.90.550.10">
    <property type="entry name" value="Spore Coat Polysaccharide Biosynthesis Protein SpsA, Chain A"/>
    <property type="match status" value="3"/>
</dbReference>
<keyword evidence="8" id="KW-1185">Reference proteome</keyword>
<gene>
    <name evidence="7" type="ORF">ACFL27_11795</name>
</gene>
<dbReference type="SUPFAM" id="SSF53448">
    <property type="entry name" value="Nucleotide-diphospho-sugar transferases"/>
    <property type="match status" value="3"/>
</dbReference>
<evidence type="ECO:0000256" key="3">
    <source>
        <dbReference type="ARBA" id="ARBA00022676"/>
    </source>
</evidence>
<comment type="caution">
    <text evidence="7">The sequence shown here is derived from an EMBL/GenBank/DDBJ whole genome shotgun (WGS) entry which is preliminary data.</text>
</comment>
<comment type="cofactor">
    <cofactor evidence="1">
        <name>Mn(2+)</name>
        <dbReference type="ChEBI" id="CHEBI:29035"/>
    </cofactor>
</comment>
<dbReference type="PANTHER" id="PTHR43685:SF2">
    <property type="entry name" value="GLYCOSYLTRANSFERASE 2-LIKE DOMAIN-CONTAINING PROTEIN"/>
    <property type="match status" value="1"/>
</dbReference>
<dbReference type="EMBL" id="JBHPBY010000130">
    <property type="protein sequence ID" value="MFC1850867.1"/>
    <property type="molecule type" value="Genomic_DNA"/>
</dbReference>
<dbReference type="CDD" id="cd00761">
    <property type="entry name" value="Glyco_tranf_GTA_type"/>
    <property type="match status" value="2"/>
</dbReference>
<feature type="domain" description="Glycosyltransferase 2-like" evidence="6">
    <location>
        <begin position="337"/>
        <end position="464"/>
    </location>
</feature>
<dbReference type="PANTHER" id="PTHR43685">
    <property type="entry name" value="GLYCOSYLTRANSFERASE"/>
    <property type="match status" value="1"/>
</dbReference>
<dbReference type="GO" id="GO:0016757">
    <property type="term" value="F:glycosyltransferase activity"/>
    <property type="evidence" value="ECO:0007669"/>
    <property type="project" value="UniProtKB-KW"/>
</dbReference>
<proteinExistence type="inferred from homology"/>
<comment type="similarity">
    <text evidence="2">Belongs to the glycosyltransferase 6 family.</text>
</comment>
<keyword evidence="4 7" id="KW-0808">Transferase</keyword>
<dbReference type="Pfam" id="PF03414">
    <property type="entry name" value="Glyco_transf_6"/>
    <property type="match status" value="1"/>
</dbReference>
<evidence type="ECO:0000259" key="6">
    <source>
        <dbReference type="Pfam" id="PF00535"/>
    </source>
</evidence>
<evidence type="ECO:0000256" key="1">
    <source>
        <dbReference type="ARBA" id="ARBA00001936"/>
    </source>
</evidence>
<keyword evidence="3 7" id="KW-0328">Glycosyltransferase</keyword>
<dbReference type="InterPro" id="IPR029044">
    <property type="entry name" value="Nucleotide-diphossugar_trans"/>
</dbReference>
<evidence type="ECO:0000256" key="4">
    <source>
        <dbReference type="ARBA" id="ARBA00022679"/>
    </source>
</evidence>
<dbReference type="Pfam" id="PF00535">
    <property type="entry name" value="Glycos_transf_2"/>
    <property type="match status" value="2"/>
</dbReference>
<organism evidence="7 8">
    <name type="scientific">candidate division CSSED10-310 bacterium</name>
    <dbReference type="NCBI Taxonomy" id="2855610"/>
    <lineage>
        <taxon>Bacteria</taxon>
        <taxon>Bacteria division CSSED10-310</taxon>
    </lineage>
</organism>
<dbReference type="InterPro" id="IPR001173">
    <property type="entry name" value="Glyco_trans_2-like"/>
</dbReference>
<dbReference type="InterPro" id="IPR050834">
    <property type="entry name" value="Glycosyltransf_2"/>
</dbReference>
<feature type="non-terminal residue" evidence="7">
    <location>
        <position position="1294"/>
    </location>
</feature>
<name>A0ABV6YXD6_UNCC1</name>
<evidence type="ECO:0000313" key="7">
    <source>
        <dbReference type="EMBL" id="MFC1850867.1"/>
    </source>
</evidence>
<dbReference type="Proteomes" id="UP001594351">
    <property type="component" value="Unassembled WGS sequence"/>
</dbReference>
<evidence type="ECO:0000256" key="5">
    <source>
        <dbReference type="SAM" id="MobiDB-lite"/>
    </source>
</evidence>
<sequence length="1294" mass="152341">MINTIIFSKDRACQLELLIRSMKAFVKQWQELQPMVLYSYSDQFFKRGYKKLMQIHPDITYFHEPERPDGFQKSVLKLMSVKNPYTVFFVDDLVFRRKWDLNDEIFQIFSLDDRILCLSLRLSPRITFSYSMQRKSPPPAFEPDWIWNWLGVPSGMDWGYPFSLDGHIYRTMDIRRAMTTTVYSNPNQLEENLALQARVNAAFLQRPKIICYDDSKIVNIPANIVQKTHDNRHANFISVEEINQKWLDDHIIFLKNIIDVPNTAVHQEIPFKFVYQLRSSKTGPVSTMKQNIMLPRNNWSKTDDYLQSLSEDMVKKKKYPWHTVCQKKIPDHLPLVSVIIPCYNYGAFIEQTIDSVLHQTIQDFEIIVVDDGSNDPETVRKLQHLRKSKTTVLHQENQKLPRARNNGIKQTQGKYICCLDADDLLYPTYLEKCLAKLESENLDVCYSWLQSFGDHQRGWKTEEFDIEILIRRNCVPVAAIFKREMWQKVGGYNEKMIEGYEDWDFWISIAKAGGRGGKIDEYLFLYRIHRGSMINKSLMLDGALCETIKQNHLDLYINNPLRRKIKAETKKFVVQKPYLNMLRTSGRVKNTPSTNILFCLPSLFHRAMDISIKDIISGIKKENFNAVIVTSQKCDHEAATTNQAQERVREIFQLPHLFYHHSMWLDFVFYLIQTRHIKVIHIVGCKYIYSVLPKIKKQFPTIKIIDFHLNERDYISSAKTYARYLDQHIAANYLVKKALLRDKSIRQEKVMSLFNASDDLAAMLSRYIQLIKGLERDDFNQKNSLREPQKISRPACPPLTSPEVTTQGSHTDSKKMKKIALLTLATNKYVDFVPQFVKSCRKYFLKNHRVDIFVHSNKLEKLPQDCKKIFQEHLPWPLITLMRYNIFLKNRAAYEDYDYYYYCDVDMKFVGSVGEEIFGDIVATSHPGFFFKKREAYSYENKNRNSQAYIPSNEGESYFCGGFNGGKKYLELAEKISLMVDQDQEKNIIPVWNDESYLNRYLIDHKPDTILSPSYCYPEPPTDREIGVEGFIPKIMALNKNHQEFQRTTDEISRTAAGLHRRASPERLRNTMKIIIPTYNSEKYIKRCLHSIIQQSYSNWEAIVINDASTDSTYDVINEIKDDRLLKLHNANNKKALYNIVKGINLISNDEEDIIIIIDGDDWLPENDDWTTLEYINQTYQNQDIWLATGRFIHHPKGGYWRLQKPYDDQTHHQRDYRESEIRNSHIRTFRRFLFDQIDDEDLRSKDSTEYYPILYDLAIDFPMLEMCGKKHIKFMDRINYIYNIETSLNDNKV</sequence>
<evidence type="ECO:0000256" key="2">
    <source>
        <dbReference type="ARBA" id="ARBA00010413"/>
    </source>
</evidence>
<accession>A0ABV6YXD6</accession>